<dbReference type="KEGG" id="srm:SRM_00891"/>
<dbReference type="HOGENOM" id="CLU_128678_2_0_10"/>
<reference evidence="2" key="2">
    <citation type="submission" date="2010-04" db="EMBL/GenBank/DDBJ databases">
        <title>Genome sequence of Salinibacter ruber M8.</title>
        <authorList>
            <consortium name="Genoscope"/>
        </authorList>
    </citation>
    <scope>NUCLEOTIDE SEQUENCE [LARGE SCALE GENOMIC DNA]</scope>
    <source>
        <strain evidence="2">M8</strain>
    </source>
</reference>
<dbReference type="EMBL" id="FP565814">
    <property type="protein sequence ID" value="CBH23812.1"/>
    <property type="molecule type" value="Genomic_DNA"/>
</dbReference>
<protein>
    <submittedName>
        <fullName evidence="1">Uncharacterized protein</fullName>
    </submittedName>
</protein>
<evidence type="ECO:0000313" key="2">
    <source>
        <dbReference type="Proteomes" id="UP000000933"/>
    </source>
</evidence>
<gene>
    <name evidence="1" type="ordered locus">SRM_00891</name>
</gene>
<name>D5H707_SALRM</name>
<dbReference type="AlphaFoldDB" id="D5H707"/>
<proteinExistence type="predicted"/>
<organism evidence="1 2">
    <name type="scientific">Salinibacter ruber (strain M8)</name>
    <dbReference type="NCBI Taxonomy" id="761659"/>
    <lineage>
        <taxon>Bacteria</taxon>
        <taxon>Pseudomonadati</taxon>
        <taxon>Rhodothermota</taxon>
        <taxon>Rhodothermia</taxon>
        <taxon>Rhodothermales</taxon>
        <taxon>Salinibacteraceae</taxon>
        <taxon>Salinibacter</taxon>
    </lineage>
</organism>
<reference evidence="1 2" key="1">
    <citation type="journal article" date="2010" name="ISME J.">
        <title>Fine-scale evolution: genomic, phenotypic and ecological differentiation in two coexisting Salinibacter ruber strains.</title>
        <authorList>
            <person name="Pena A."/>
            <person name="Teeling H."/>
            <person name="Huerta-Cepas J."/>
            <person name="Santos F."/>
            <person name="Yarza P."/>
            <person name="Brito-Echeverria J."/>
            <person name="Lucio M."/>
            <person name="Schmitt-Kopplin P."/>
            <person name="Meseguer I."/>
            <person name="Schenowitz C."/>
            <person name="Dossat C."/>
            <person name="Barbe V."/>
            <person name="Dopazo J."/>
            <person name="Rossello-Mora R."/>
            <person name="Schuler M."/>
            <person name="Glockner F.O."/>
            <person name="Amann R."/>
            <person name="Gabaldon T."/>
            <person name="Anton J."/>
        </authorList>
    </citation>
    <scope>NUCLEOTIDE SEQUENCE [LARGE SCALE GENOMIC DNA]</scope>
    <source>
        <strain evidence="1 2">M8</strain>
    </source>
</reference>
<evidence type="ECO:0000313" key="1">
    <source>
        <dbReference type="EMBL" id="CBH23812.1"/>
    </source>
</evidence>
<dbReference type="Proteomes" id="UP000000933">
    <property type="component" value="Chromosome"/>
</dbReference>
<sequence>MPSPHGTSRLYSMEVDAEINAVRFRWTGQPTGEEFRYGANQLLEFVRSRAVAGLIVDARNVTAHQRSSIEWLVREWMPEVAAAGVEYVAVVHEDDLIARTEMEALNERFRQAETAPLFFPTDAPADAREWIAERDRSTTSLYHIGQYLSSLQLFSFS</sequence>
<accession>D5H707</accession>